<keyword evidence="5" id="KW-0762">Sugar transport</keyword>
<keyword evidence="3" id="KW-0813">Transport</keyword>
<dbReference type="STRING" id="235909.GK2016"/>
<keyword evidence="17" id="KW-1185">Reference proteome</keyword>
<dbReference type="InterPro" id="IPR051562">
    <property type="entry name" value="Ascorbate-PTS_EIIC"/>
</dbReference>
<feature type="transmembrane region" description="Helical" evidence="15">
    <location>
        <begin position="297"/>
        <end position="319"/>
    </location>
</feature>
<keyword evidence="7 15" id="KW-0812">Transmembrane</keyword>
<evidence type="ECO:0000256" key="13">
    <source>
        <dbReference type="ARBA" id="ARBA00042859"/>
    </source>
</evidence>
<comment type="subcellular location">
    <subcellularLocation>
        <location evidence="1">Cell membrane</location>
        <topology evidence="1">Multi-pass membrane protein</topology>
    </subcellularLocation>
</comment>
<dbReference type="NCBIfam" id="NF006922">
    <property type="entry name" value="PRK09410.1-5"/>
    <property type="match status" value="1"/>
</dbReference>
<evidence type="ECO:0000256" key="2">
    <source>
        <dbReference type="ARBA" id="ARBA00011738"/>
    </source>
</evidence>
<evidence type="ECO:0000256" key="4">
    <source>
        <dbReference type="ARBA" id="ARBA00022475"/>
    </source>
</evidence>
<feature type="region of interest" description="Disordered" evidence="14">
    <location>
        <begin position="18"/>
        <end position="39"/>
    </location>
</feature>
<name>Q5KYD5_GEOKA</name>
<feature type="transmembrane region" description="Helical" evidence="15">
    <location>
        <begin position="55"/>
        <end position="74"/>
    </location>
</feature>
<evidence type="ECO:0000256" key="14">
    <source>
        <dbReference type="SAM" id="MobiDB-lite"/>
    </source>
</evidence>
<evidence type="ECO:0000256" key="5">
    <source>
        <dbReference type="ARBA" id="ARBA00022597"/>
    </source>
</evidence>
<comment type="subunit">
    <text evidence="2">Homodimer.</text>
</comment>
<evidence type="ECO:0000313" key="17">
    <source>
        <dbReference type="Proteomes" id="UP000001172"/>
    </source>
</evidence>
<evidence type="ECO:0000256" key="10">
    <source>
        <dbReference type="ARBA" id="ARBA00037387"/>
    </source>
</evidence>
<evidence type="ECO:0000256" key="3">
    <source>
        <dbReference type="ARBA" id="ARBA00022448"/>
    </source>
</evidence>
<keyword evidence="9 15" id="KW-0472">Membrane</keyword>
<feature type="compositionally biased region" description="Basic and acidic residues" evidence="14">
    <location>
        <begin position="18"/>
        <end position="31"/>
    </location>
</feature>
<evidence type="ECO:0000313" key="16">
    <source>
        <dbReference type="EMBL" id="BAD76301.1"/>
    </source>
</evidence>
<evidence type="ECO:0000256" key="9">
    <source>
        <dbReference type="ARBA" id="ARBA00023136"/>
    </source>
</evidence>
<dbReference type="KEGG" id="gka:GK2016"/>
<dbReference type="GO" id="GO:0005886">
    <property type="term" value="C:plasma membrane"/>
    <property type="evidence" value="ECO:0007669"/>
    <property type="project" value="UniProtKB-SubCell"/>
</dbReference>
<dbReference type="AlphaFoldDB" id="Q5KYD5"/>
<protein>
    <recommendedName>
        <fullName evidence="12">Ascorbate-specific PTS system EIIC component</fullName>
    </recommendedName>
    <alternativeName>
        <fullName evidence="13">Ascorbate-specific permease IIC component UlaA</fullName>
    </alternativeName>
</protein>
<keyword evidence="8 15" id="KW-1133">Transmembrane helix</keyword>
<feature type="transmembrane region" description="Helical" evidence="15">
    <location>
        <begin position="89"/>
        <end position="110"/>
    </location>
</feature>
<evidence type="ECO:0000256" key="1">
    <source>
        <dbReference type="ARBA" id="ARBA00004651"/>
    </source>
</evidence>
<keyword evidence="6" id="KW-0598">Phosphotransferase system</keyword>
<evidence type="ECO:0000256" key="6">
    <source>
        <dbReference type="ARBA" id="ARBA00022683"/>
    </source>
</evidence>
<accession>Q5KYD5</accession>
<dbReference type="HOGENOM" id="CLU_031784_0_1_9"/>
<evidence type="ECO:0000256" key="7">
    <source>
        <dbReference type="ARBA" id="ARBA00022692"/>
    </source>
</evidence>
<keyword evidence="4" id="KW-1003">Cell membrane</keyword>
<evidence type="ECO:0000256" key="12">
    <source>
        <dbReference type="ARBA" id="ARBA00039702"/>
    </source>
</evidence>
<dbReference type="NCBIfam" id="NF006920">
    <property type="entry name" value="PRK09410.1-2"/>
    <property type="match status" value="1"/>
</dbReference>
<dbReference type="Proteomes" id="UP000001172">
    <property type="component" value="Chromosome"/>
</dbReference>
<dbReference type="Pfam" id="PF03611">
    <property type="entry name" value="EIIC-GAT"/>
    <property type="match status" value="1"/>
</dbReference>
<dbReference type="eggNOG" id="COG3037">
    <property type="taxonomic scope" value="Bacteria"/>
</dbReference>
<proteinExistence type="inferred from homology"/>
<feature type="transmembrane region" description="Helical" evidence="15">
    <location>
        <begin position="414"/>
        <end position="437"/>
    </location>
</feature>
<feature type="transmembrane region" description="Helical" evidence="15">
    <location>
        <begin position="449"/>
        <end position="466"/>
    </location>
</feature>
<dbReference type="PANTHER" id="PTHR33843:SF4">
    <property type="entry name" value="ASCORBATE-SPECIFIC PTS SYSTEM EIIC COMPONENT"/>
    <property type="match status" value="1"/>
</dbReference>
<feature type="transmembrane region" description="Helical" evidence="15">
    <location>
        <begin position="190"/>
        <end position="211"/>
    </location>
</feature>
<evidence type="ECO:0000256" key="15">
    <source>
        <dbReference type="SAM" id="Phobius"/>
    </source>
</evidence>
<evidence type="ECO:0000256" key="11">
    <source>
        <dbReference type="ARBA" id="ARBA00038218"/>
    </source>
</evidence>
<feature type="transmembrane region" description="Helical" evidence="15">
    <location>
        <begin position="223"/>
        <end position="241"/>
    </location>
</feature>
<feature type="transmembrane region" description="Helical" evidence="15">
    <location>
        <begin position="262"/>
        <end position="285"/>
    </location>
</feature>
<dbReference type="PANTHER" id="PTHR33843">
    <property type="entry name" value="ASCORBATE-SPECIFIC PTS SYSTEM EIIC COMPONENT"/>
    <property type="match status" value="1"/>
</dbReference>
<comment type="function">
    <text evidence="10">The phosphoenolpyruvate-dependent sugar phosphotransferase system (sugar PTS), a major carbohydrate active transport system, catalyzes the phosphorylation of incoming sugar substrates concomitantly with their translocation across the cell membrane. The enzyme II UlaABC PTS system is involved in ascorbate transport.</text>
</comment>
<sequence length="467" mass="50036">MTTIKKQAMRLRQRETYVEKHTKNKNRKQEKSPYNSSLMSEKGEHSMFDFLMKDVLGSPAILVGLFALIGLLLQRKSFPEIVSGTLKTVMGFIILGGGANILIGSLNIFGKMFEKAFHIKGVIPNNEAIVAIAQQTFGKETALIMLFGMVVNILIARLTPFKYIFLTGHHTLFMACLISAVFATGGVTGVPLVVIGSIILGSLMVLMPAILQPYMRQVTGTDQIALGHFGSLGYFTSAWIGKRFGNKTQSTEDIKVPKSLGFLRDTSVAMSLTMVLLFFIVAPFAGKSFIEKELSGGVNFLVFSLMQGITFAAGVYVVLAGVRMLIAEIVPAFKGIADKVVQDAKPALDCPAVFPYAPNAVIVGFLSSFAAGILSMFILPLVGLKVIVPGLIPHFFTGAAAGVFGNATGGRRGAVLGAFANGILISFLPALLLPVLGSLGFEGTTFGDSDFGIVGILLGYLIKWFLN</sequence>
<evidence type="ECO:0000256" key="8">
    <source>
        <dbReference type="ARBA" id="ARBA00022989"/>
    </source>
</evidence>
<feature type="transmembrane region" description="Helical" evidence="15">
    <location>
        <begin position="386"/>
        <end position="407"/>
    </location>
</feature>
<gene>
    <name evidence="16" type="ordered locus">GK2016</name>
</gene>
<dbReference type="NCBIfam" id="NF009553">
    <property type="entry name" value="PRK12997.1-5"/>
    <property type="match status" value="1"/>
</dbReference>
<organism evidence="16 17">
    <name type="scientific">Geobacillus kaustophilus (strain HTA426)</name>
    <dbReference type="NCBI Taxonomy" id="235909"/>
    <lineage>
        <taxon>Bacteria</taxon>
        <taxon>Bacillati</taxon>
        <taxon>Bacillota</taxon>
        <taxon>Bacilli</taxon>
        <taxon>Bacillales</taxon>
        <taxon>Anoxybacillaceae</taxon>
        <taxon>Geobacillus</taxon>
        <taxon>Geobacillus thermoleovorans group</taxon>
    </lineage>
</organism>
<dbReference type="GO" id="GO:0009401">
    <property type="term" value="P:phosphoenolpyruvate-dependent sugar phosphotransferase system"/>
    <property type="evidence" value="ECO:0007669"/>
    <property type="project" value="UniProtKB-KW"/>
</dbReference>
<reference evidence="16 17" key="1">
    <citation type="journal article" date="2004" name="Nucleic Acids Res.">
        <title>Thermoadaptation trait revealed by the genome sequence of thermophilic Geobacillus kaustophilus.</title>
        <authorList>
            <person name="Takami H."/>
            <person name="Takaki Y."/>
            <person name="Chee G.J."/>
            <person name="Nishi S."/>
            <person name="Shimamura S."/>
            <person name="Suzuki H."/>
            <person name="Matsui S."/>
            <person name="Uchiyama I."/>
        </authorList>
    </citation>
    <scope>NUCLEOTIDE SEQUENCE [LARGE SCALE GENOMIC DNA]</scope>
    <source>
        <strain evidence="16 17">HTA426</strain>
    </source>
</reference>
<comment type="similarity">
    <text evidence="11">Belongs to the UlaA family.</text>
</comment>
<dbReference type="InterPro" id="IPR004703">
    <property type="entry name" value="PTS_sugar-sp_permease"/>
</dbReference>
<dbReference type="EMBL" id="BA000043">
    <property type="protein sequence ID" value="BAD76301.1"/>
    <property type="molecule type" value="Genomic_DNA"/>
</dbReference>
<feature type="transmembrane region" description="Helical" evidence="15">
    <location>
        <begin position="360"/>
        <end position="380"/>
    </location>
</feature>
<feature type="transmembrane region" description="Helical" evidence="15">
    <location>
        <begin position="141"/>
        <end position="158"/>
    </location>
</feature>
<feature type="transmembrane region" description="Helical" evidence="15">
    <location>
        <begin position="164"/>
        <end position="183"/>
    </location>
</feature>